<sequence length="167" mass="19211">MPSVSWNKPAVGVVKCNVGSYWIEKGPISGSSWITRDHHGQSLHHSHRAYSETPTKRVADLLSLFWAVQSMVNMRQRDVLFESSSTELRETLLHPNRFPEVHCLLDDITDLLRRLDSWSLCYVWDSRNKAASIIADSVIRDHRFQSYVARGAPCWLRETIYQESLGV</sequence>
<dbReference type="PANTHER" id="PTHR47074">
    <property type="entry name" value="BNAC02G40300D PROTEIN"/>
    <property type="match status" value="1"/>
</dbReference>
<accession>A0A8X7S6I5</accession>
<comment type="caution">
    <text evidence="2">The sequence shown here is derived from an EMBL/GenBank/DDBJ whole genome shotgun (WGS) entry which is preliminary data.</text>
</comment>
<keyword evidence="3" id="KW-1185">Reference proteome</keyword>
<dbReference type="InterPro" id="IPR002156">
    <property type="entry name" value="RNaseH_domain"/>
</dbReference>
<dbReference type="Proteomes" id="UP000886595">
    <property type="component" value="Unassembled WGS sequence"/>
</dbReference>
<dbReference type="Pfam" id="PF13456">
    <property type="entry name" value="RVT_3"/>
    <property type="match status" value="1"/>
</dbReference>
<dbReference type="AlphaFoldDB" id="A0A8X7S6I5"/>
<proteinExistence type="predicted"/>
<name>A0A8X7S6I5_BRACI</name>
<organism evidence="2 3">
    <name type="scientific">Brassica carinata</name>
    <name type="common">Ethiopian mustard</name>
    <name type="synonym">Abyssinian cabbage</name>
    <dbReference type="NCBI Taxonomy" id="52824"/>
    <lineage>
        <taxon>Eukaryota</taxon>
        <taxon>Viridiplantae</taxon>
        <taxon>Streptophyta</taxon>
        <taxon>Embryophyta</taxon>
        <taxon>Tracheophyta</taxon>
        <taxon>Spermatophyta</taxon>
        <taxon>Magnoliopsida</taxon>
        <taxon>eudicotyledons</taxon>
        <taxon>Gunneridae</taxon>
        <taxon>Pentapetalae</taxon>
        <taxon>rosids</taxon>
        <taxon>malvids</taxon>
        <taxon>Brassicales</taxon>
        <taxon>Brassicaceae</taxon>
        <taxon>Brassiceae</taxon>
        <taxon>Brassica</taxon>
    </lineage>
</organism>
<protein>
    <recommendedName>
        <fullName evidence="1">RNase H type-1 domain-containing protein</fullName>
    </recommendedName>
</protein>
<dbReference type="PANTHER" id="PTHR47074:SF11">
    <property type="entry name" value="REVERSE TRANSCRIPTASE-LIKE PROTEIN"/>
    <property type="match status" value="1"/>
</dbReference>
<dbReference type="OrthoDB" id="1108032at2759"/>
<dbReference type="GO" id="GO:0003676">
    <property type="term" value="F:nucleic acid binding"/>
    <property type="evidence" value="ECO:0007669"/>
    <property type="project" value="InterPro"/>
</dbReference>
<feature type="domain" description="RNase H type-1" evidence="1">
    <location>
        <begin position="25"/>
        <end position="136"/>
    </location>
</feature>
<gene>
    <name evidence="2" type="ORF">Bca52824_034831</name>
</gene>
<dbReference type="GO" id="GO:0004523">
    <property type="term" value="F:RNA-DNA hybrid ribonuclease activity"/>
    <property type="evidence" value="ECO:0007669"/>
    <property type="project" value="InterPro"/>
</dbReference>
<evidence type="ECO:0000259" key="1">
    <source>
        <dbReference type="Pfam" id="PF13456"/>
    </source>
</evidence>
<evidence type="ECO:0000313" key="3">
    <source>
        <dbReference type="Proteomes" id="UP000886595"/>
    </source>
</evidence>
<reference evidence="2 3" key="1">
    <citation type="submission" date="2020-02" db="EMBL/GenBank/DDBJ databases">
        <authorList>
            <person name="Ma Q."/>
            <person name="Huang Y."/>
            <person name="Song X."/>
            <person name="Pei D."/>
        </authorList>
    </citation>
    <scope>NUCLEOTIDE SEQUENCE [LARGE SCALE GENOMIC DNA]</scope>
    <source>
        <strain evidence="2">Sxm20200214</strain>
        <tissue evidence="2">Leaf</tissue>
    </source>
</reference>
<dbReference type="EMBL" id="JAAMPC010000008">
    <property type="protein sequence ID" value="KAG2298359.1"/>
    <property type="molecule type" value="Genomic_DNA"/>
</dbReference>
<evidence type="ECO:0000313" key="2">
    <source>
        <dbReference type="EMBL" id="KAG2298359.1"/>
    </source>
</evidence>
<dbReference type="InterPro" id="IPR052929">
    <property type="entry name" value="RNase_H-like_EbsB-rel"/>
</dbReference>